<proteinExistence type="predicted"/>
<name>A0A0E9R4W8_ANGAN</name>
<reference evidence="1" key="2">
    <citation type="journal article" date="2015" name="Fish Shellfish Immunol.">
        <title>Early steps in the European eel (Anguilla anguilla)-Vibrio vulnificus interaction in the gills: Role of the RtxA13 toxin.</title>
        <authorList>
            <person name="Callol A."/>
            <person name="Pajuelo D."/>
            <person name="Ebbesson L."/>
            <person name="Teles M."/>
            <person name="MacKenzie S."/>
            <person name="Amaro C."/>
        </authorList>
    </citation>
    <scope>NUCLEOTIDE SEQUENCE</scope>
</reference>
<organism evidence="1">
    <name type="scientific">Anguilla anguilla</name>
    <name type="common">European freshwater eel</name>
    <name type="synonym">Muraena anguilla</name>
    <dbReference type="NCBI Taxonomy" id="7936"/>
    <lineage>
        <taxon>Eukaryota</taxon>
        <taxon>Metazoa</taxon>
        <taxon>Chordata</taxon>
        <taxon>Craniata</taxon>
        <taxon>Vertebrata</taxon>
        <taxon>Euteleostomi</taxon>
        <taxon>Actinopterygii</taxon>
        <taxon>Neopterygii</taxon>
        <taxon>Teleostei</taxon>
        <taxon>Anguilliformes</taxon>
        <taxon>Anguillidae</taxon>
        <taxon>Anguilla</taxon>
    </lineage>
</organism>
<sequence length="48" mass="5673">MTILQLPFLFKNQTEATNWLIILFGLQEKNLHHKKNMGKLLELIIIKP</sequence>
<dbReference type="AlphaFoldDB" id="A0A0E9R4W8"/>
<accession>A0A0E9R4W8</accession>
<protein>
    <submittedName>
        <fullName evidence="1">Uncharacterized protein</fullName>
    </submittedName>
</protein>
<evidence type="ECO:0000313" key="1">
    <source>
        <dbReference type="EMBL" id="JAH23373.1"/>
    </source>
</evidence>
<reference evidence="1" key="1">
    <citation type="submission" date="2014-11" db="EMBL/GenBank/DDBJ databases">
        <authorList>
            <person name="Amaro Gonzalez C."/>
        </authorList>
    </citation>
    <scope>NUCLEOTIDE SEQUENCE</scope>
</reference>
<dbReference type="EMBL" id="GBXM01085204">
    <property type="protein sequence ID" value="JAH23373.1"/>
    <property type="molecule type" value="Transcribed_RNA"/>
</dbReference>